<keyword evidence="1" id="KW-0732">Signal</keyword>
<comment type="caution">
    <text evidence="2">The sequence shown here is derived from an EMBL/GenBank/DDBJ whole genome shotgun (WGS) entry which is preliminary data.</text>
</comment>
<evidence type="ECO:0000256" key="1">
    <source>
        <dbReference type="SAM" id="SignalP"/>
    </source>
</evidence>
<dbReference type="AlphaFoldDB" id="A0A7W9CUL7"/>
<keyword evidence="3" id="KW-1185">Reference proteome</keyword>
<accession>A0A7W9CUL7</accession>
<reference evidence="2 3" key="1">
    <citation type="submission" date="2020-08" db="EMBL/GenBank/DDBJ databases">
        <title>Genomic Encyclopedia of Type Strains, Phase IV (KMG-IV): sequencing the most valuable type-strain genomes for metagenomic binning, comparative biology and taxonomic classification.</title>
        <authorList>
            <person name="Goeker M."/>
        </authorList>
    </citation>
    <scope>NUCLEOTIDE SEQUENCE [LARGE SCALE GENOMIC DNA]</scope>
    <source>
        <strain evidence="2 3">DSM 16268</strain>
    </source>
</reference>
<gene>
    <name evidence="2" type="ORF">GGQ63_000710</name>
</gene>
<dbReference type="RefSeq" id="WP_183852532.1">
    <property type="nucleotide sequence ID" value="NZ_JACHOO010000001.1"/>
</dbReference>
<sequence>MKLHSALKAIGISVGLAVLAPQFAGAASPCKTLASGTFAGEDVLKLRAEGRGDVDAFAVFRAPLAVNTDGAPVSYHPLDPKGERLAINRIDNGIAIWLRSAPKTRLRGKEFFDVYEQWREAGFPKSLNETYAIGWESVLAPDPDSGGACIFKSGKYKGYFGSMTKLTNGRKPSDSGECLIDEHLDQRYIPAIVLRGEDNPLRNYGAGVGDLVIAINPRSNIGVPAIIGDYGDGHRIGEGSVALNMALLGQASQPKNYKDAKALDTGKLDIVVAILPGSVNYRQMRPYTADNIEKRVGGWLENHGYGTLADFAKLATACSEGL</sequence>
<feature type="signal peptide" evidence="1">
    <location>
        <begin position="1"/>
        <end position="26"/>
    </location>
</feature>
<dbReference type="Proteomes" id="UP000523821">
    <property type="component" value="Unassembled WGS sequence"/>
</dbReference>
<name>A0A7W9CUL7_9HYPH</name>
<organism evidence="2 3">
    <name type="scientific">Prosthecomicrobium pneumaticum</name>
    <dbReference type="NCBI Taxonomy" id="81895"/>
    <lineage>
        <taxon>Bacteria</taxon>
        <taxon>Pseudomonadati</taxon>
        <taxon>Pseudomonadota</taxon>
        <taxon>Alphaproteobacteria</taxon>
        <taxon>Hyphomicrobiales</taxon>
        <taxon>Kaistiaceae</taxon>
        <taxon>Prosthecomicrobium</taxon>
    </lineage>
</organism>
<dbReference type="EMBL" id="JACHOO010000001">
    <property type="protein sequence ID" value="MBB5751667.1"/>
    <property type="molecule type" value="Genomic_DNA"/>
</dbReference>
<evidence type="ECO:0000313" key="3">
    <source>
        <dbReference type="Proteomes" id="UP000523821"/>
    </source>
</evidence>
<proteinExistence type="predicted"/>
<feature type="chain" id="PRO_5030813329" evidence="1">
    <location>
        <begin position="27"/>
        <end position="322"/>
    </location>
</feature>
<protein>
    <submittedName>
        <fullName evidence="2">Uncharacterized protein</fullName>
    </submittedName>
</protein>
<evidence type="ECO:0000313" key="2">
    <source>
        <dbReference type="EMBL" id="MBB5751667.1"/>
    </source>
</evidence>